<dbReference type="GO" id="GO:0005524">
    <property type="term" value="F:ATP binding"/>
    <property type="evidence" value="ECO:0007669"/>
    <property type="project" value="InterPro"/>
</dbReference>
<dbReference type="InterPro" id="IPR008266">
    <property type="entry name" value="Tyr_kinase_AS"/>
</dbReference>
<dbReference type="AlphaFoldDB" id="A0AAD7DI52"/>
<dbReference type="SUPFAM" id="SSF56112">
    <property type="entry name" value="Protein kinase-like (PK-like)"/>
    <property type="match status" value="1"/>
</dbReference>
<organism evidence="2 3">
    <name type="scientific">Mycena rosella</name>
    <name type="common">Pink bonnet</name>
    <name type="synonym">Agaricus rosellus</name>
    <dbReference type="NCBI Taxonomy" id="1033263"/>
    <lineage>
        <taxon>Eukaryota</taxon>
        <taxon>Fungi</taxon>
        <taxon>Dikarya</taxon>
        <taxon>Basidiomycota</taxon>
        <taxon>Agaricomycotina</taxon>
        <taxon>Agaricomycetes</taxon>
        <taxon>Agaricomycetidae</taxon>
        <taxon>Agaricales</taxon>
        <taxon>Marasmiineae</taxon>
        <taxon>Mycenaceae</taxon>
        <taxon>Mycena</taxon>
    </lineage>
</organism>
<comment type="caution">
    <text evidence="2">The sequence shown here is derived from an EMBL/GenBank/DDBJ whole genome shotgun (WGS) entry which is preliminary data.</text>
</comment>
<evidence type="ECO:0000259" key="1">
    <source>
        <dbReference type="PROSITE" id="PS50011"/>
    </source>
</evidence>
<feature type="domain" description="Protein kinase" evidence="1">
    <location>
        <begin position="1"/>
        <end position="55"/>
    </location>
</feature>
<dbReference type="Proteomes" id="UP001221757">
    <property type="component" value="Unassembled WGS sequence"/>
</dbReference>
<accession>A0AAD7DI52</accession>
<dbReference type="InterPro" id="IPR011009">
    <property type="entry name" value="Kinase-like_dom_sf"/>
</dbReference>
<reference evidence="2" key="1">
    <citation type="submission" date="2023-03" db="EMBL/GenBank/DDBJ databases">
        <title>Massive genome expansion in bonnet fungi (Mycena s.s.) driven by repeated elements and novel gene families across ecological guilds.</title>
        <authorList>
            <consortium name="Lawrence Berkeley National Laboratory"/>
            <person name="Harder C.B."/>
            <person name="Miyauchi S."/>
            <person name="Viragh M."/>
            <person name="Kuo A."/>
            <person name="Thoen E."/>
            <person name="Andreopoulos B."/>
            <person name="Lu D."/>
            <person name="Skrede I."/>
            <person name="Drula E."/>
            <person name="Henrissat B."/>
            <person name="Morin E."/>
            <person name="Kohler A."/>
            <person name="Barry K."/>
            <person name="LaButti K."/>
            <person name="Morin E."/>
            <person name="Salamov A."/>
            <person name="Lipzen A."/>
            <person name="Mereny Z."/>
            <person name="Hegedus B."/>
            <person name="Baldrian P."/>
            <person name="Stursova M."/>
            <person name="Weitz H."/>
            <person name="Taylor A."/>
            <person name="Grigoriev I.V."/>
            <person name="Nagy L.G."/>
            <person name="Martin F."/>
            <person name="Kauserud H."/>
        </authorList>
    </citation>
    <scope>NUCLEOTIDE SEQUENCE</scope>
    <source>
        <strain evidence="2">CBHHK067</strain>
    </source>
</reference>
<evidence type="ECO:0000313" key="2">
    <source>
        <dbReference type="EMBL" id="KAJ7691963.1"/>
    </source>
</evidence>
<dbReference type="InterPro" id="IPR000719">
    <property type="entry name" value="Prot_kinase_dom"/>
</dbReference>
<dbReference type="GO" id="GO:0004672">
    <property type="term" value="F:protein kinase activity"/>
    <property type="evidence" value="ECO:0007669"/>
    <property type="project" value="InterPro"/>
</dbReference>
<dbReference type="EMBL" id="JARKIE010000055">
    <property type="protein sequence ID" value="KAJ7691963.1"/>
    <property type="molecule type" value="Genomic_DNA"/>
</dbReference>
<dbReference type="Pfam" id="PF01636">
    <property type="entry name" value="APH"/>
    <property type="match status" value="1"/>
</dbReference>
<keyword evidence="3" id="KW-1185">Reference proteome</keyword>
<gene>
    <name evidence="2" type="ORF">B0H17DRAFT_1062266</name>
</gene>
<sequence length="55" mass="6248">MNDIHRSGVRHLDLRPQNLLLNEAGEATIIDFDRAVINPTKRDLPCLGTRMSSYI</sequence>
<dbReference type="InterPro" id="IPR002575">
    <property type="entry name" value="Aminoglycoside_PTrfase"/>
</dbReference>
<dbReference type="PROSITE" id="PS50011">
    <property type="entry name" value="PROTEIN_KINASE_DOM"/>
    <property type="match status" value="1"/>
</dbReference>
<dbReference type="Gene3D" id="1.10.510.10">
    <property type="entry name" value="Transferase(Phosphotransferase) domain 1"/>
    <property type="match status" value="1"/>
</dbReference>
<proteinExistence type="predicted"/>
<dbReference type="PROSITE" id="PS00109">
    <property type="entry name" value="PROTEIN_KINASE_TYR"/>
    <property type="match status" value="1"/>
</dbReference>
<protein>
    <recommendedName>
        <fullName evidence="1">Protein kinase domain-containing protein</fullName>
    </recommendedName>
</protein>
<evidence type="ECO:0000313" key="3">
    <source>
        <dbReference type="Proteomes" id="UP001221757"/>
    </source>
</evidence>
<name>A0AAD7DI52_MYCRO</name>